<reference evidence="1" key="1">
    <citation type="submission" date="2014-11" db="EMBL/GenBank/DDBJ databases">
        <authorList>
            <person name="Amaro Gonzalez C."/>
        </authorList>
    </citation>
    <scope>NUCLEOTIDE SEQUENCE</scope>
</reference>
<reference evidence="1" key="2">
    <citation type="journal article" date="2015" name="Fish Shellfish Immunol.">
        <title>Early steps in the European eel (Anguilla anguilla)-Vibrio vulnificus interaction in the gills: Role of the RtxA13 toxin.</title>
        <authorList>
            <person name="Callol A."/>
            <person name="Pajuelo D."/>
            <person name="Ebbesson L."/>
            <person name="Teles M."/>
            <person name="MacKenzie S."/>
            <person name="Amaro C."/>
        </authorList>
    </citation>
    <scope>NUCLEOTIDE SEQUENCE</scope>
</reference>
<name>A0A0E9PQU9_ANGAN</name>
<accession>A0A0E9PQU9</accession>
<evidence type="ECO:0000313" key="1">
    <source>
        <dbReference type="EMBL" id="JAH06677.1"/>
    </source>
</evidence>
<dbReference type="AlphaFoldDB" id="A0A0E9PQU9"/>
<sequence length="37" mass="4531">MHPPRNHQWKKPDKIHHCYKRSILTSSGYKWQGQTQQ</sequence>
<protein>
    <submittedName>
        <fullName evidence="1">Uncharacterized protein</fullName>
    </submittedName>
</protein>
<proteinExistence type="predicted"/>
<dbReference type="EMBL" id="GBXM01101900">
    <property type="protein sequence ID" value="JAH06677.1"/>
    <property type="molecule type" value="Transcribed_RNA"/>
</dbReference>
<organism evidence="1">
    <name type="scientific">Anguilla anguilla</name>
    <name type="common">European freshwater eel</name>
    <name type="synonym">Muraena anguilla</name>
    <dbReference type="NCBI Taxonomy" id="7936"/>
    <lineage>
        <taxon>Eukaryota</taxon>
        <taxon>Metazoa</taxon>
        <taxon>Chordata</taxon>
        <taxon>Craniata</taxon>
        <taxon>Vertebrata</taxon>
        <taxon>Euteleostomi</taxon>
        <taxon>Actinopterygii</taxon>
        <taxon>Neopterygii</taxon>
        <taxon>Teleostei</taxon>
        <taxon>Anguilliformes</taxon>
        <taxon>Anguillidae</taxon>
        <taxon>Anguilla</taxon>
    </lineage>
</organism>